<accession>A0AA36FF29</accession>
<evidence type="ECO:0000313" key="2">
    <source>
        <dbReference type="Proteomes" id="UP001162480"/>
    </source>
</evidence>
<dbReference type="Proteomes" id="UP001162480">
    <property type="component" value="Chromosome 13"/>
</dbReference>
<dbReference type="AlphaFoldDB" id="A0AA36FF29"/>
<organism evidence="1 2">
    <name type="scientific">Octopus vulgaris</name>
    <name type="common">Common octopus</name>
    <dbReference type="NCBI Taxonomy" id="6645"/>
    <lineage>
        <taxon>Eukaryota</taxon>
        <taxon>Metazoa</taxon>
        <taxon>Spiralia</taxon>
        <taxon>Lophotrochozoa</taxon>
        <taxon>Mollusca</taxon>
        <taxon>Cephalopoda</taxon>
        <taxon>Coleoidea</taxon>
        <taxon>Octopodiformes</taxon>
        <taxon>Octopoda</taxon>
        <taxon>Incirrata</taxon>
        <taxon>Octopodidae</taxon>
        <taxon>Octopus</taxon>
    </lineage>
</organism>
<protein>
    <submittedName>
        <fullName evidence="1">Uncharacterized protein</fullName>
    </submittedName>
</protein>
<name>A0AA36FF29_OCTVU</name>
<keyword evidence="2" id="KW-1185">Reference proteome</keyword>
<dbReference type="EMBL" id="OX597826">
    <property type="protein sequence ID" value="CAI9732278.1"/>
    <property type="molecule type" value="Genomic_DNA"/>
</dbReference>
<proteinExistence type="predicted"/>
<reference evidence="1" key="1">
    <citation type="submission" date="2023-08" db="EMBL/GenBank/DDBJ databases">
        <authorList>
            <person name="Alioto T."/>
            <person name="Alioto T."/>
            <person name="Gomez Garrido J."/>
        </authorList>
    </citation>
    <scope>NUCLEOTIDE SEQUENCE</scope>
</reference>
<sequence>MLGQHYQLCFLSSGGVHVTRSPRWTAKHLRQSKTSIGHFRPVPPPPPQYPILLSVQSHMCTPYQVFNPSNFSWAILVDPRPQAMPKAQYSGFSLGVIDVTAKQQQLWHQFFQILASRCVE</sequence>
<gene>
    <name evidence="1" type="ORF">OCTVUL_1B024029</name>
</gene>
<evidence type="ECO:0000313" key="1">
    <source>
        <dbReference type="EMBL" id="CAI9732278.1"/>
    </source>
</evidence>